<dbReference type="Pfam" id="PF06782">
    <property type="entry name" value="UPF0236"/>
    <property type="match status" value="1"/>
</dbReference>
<evidence type="ECO:0000256" key="1">
    <source>
        <dbReference type="ARBA" id="ARBA00006539"/>
    </source>
</evidence>
<feature type="domain" description="ABC transporter" evidence="6">
    <location>
        <begin position="347"/>
        <end position="589"/>
    </location>
</feature>
<dbReference type="Proteomes" id="UP001461341">
    <property type="component" value="Chromosome"/>
</dbReference>
<dbReference type="PANTHER" id="PTHR43790:SF9">
    <property type="entry name" value="GALACTOFURANOSE TRANSPORTER ATP-BINDING PROTEIN YTFR"/>
    <property type="match status" value="1"/>
</dbReference>
<evidence type="ECO:0000256" key="4">
    <source>
        <dbReference type="ARBA" id="ARBA00022741"/>
    </source>
</evidence>
<dbReference type="InterPro" id="IPR050107">
    <property type="entry name" value="ABC_carbohydrate_import_ATPase"/>
</dbReference>
<evidence type="ECO:0000256" key="5">
    <source>
        <dbReference type="ARBA" id="ARBA00022840"/>
    </source>
</evidence>
<evidence type="ECO:0000256" key="2">
    <source>
        <dbReference type="ARBA" id="ARBA00022448"/>
    </source>
</evidence>
<accession>A0ABZ2YHE2</accession>
<sequence>MEADEDHVPSRKKEASGIPRSKETRRLFAKLVYVHEGKVQDGERTKLRHPHSFAGLYEDTENPWFEVFEYLEEHDDLDRWECIFLCGDGTSWMQKGREILPKSIFVLDRFHLLQYVQGTFAHCPHLFPELHRTLQEGNWEGVQGILRNAHTRNPDPKKRNHLRDLKTYLARSLGIATVYQEQQLIPGLTVAENLFLGREWRARGGWVDFGKMFAEAQRVIDLFGLSLDPRAKVESLSVAERQEVAILKVLQEKTRVILLDEPTAALSREQVQFFFDFVNRLREQGMAILYISHHLEEVLTIAQKVTVLRDGQKVGTFQSGEVDKEALVEKMAGHRLARKPTGEKSPPREVVLEVENLGDGKNFQEVSFLLRRGEIVGFLGVTGSGCRSVLRALAGLHKWSEGKVTIQGKVFKPYQVTDAVELGIFFMPEDMRREGLVLPLGFTQNITLSRLKKVLWRGLIHPGKEHAVGQEYVRALNIAVPGERAEVAILSGGNQRKVLLARALFSDAWCWLLEDPTQGIDVEARAEVHHLLLQARSLGKSILLFSSDFDELITVTDRILVFHRGKVVQEIDRPEQTTPQELLRLMLGG</sequence>
<keyword evidence="3" id="KW-0677">Repeat</keyword>
<keyword evidence="2" id="KW-0813">Transport</keyword>
<gene>
    <name evidence="7" type="ORF">QBE54_08090</name>
</gene>
<dbReference type="InterPro" id="IPR017871">
    <property type="entry name" value="ABC_transporter-like_CS"/>
</dbReference>
<proteinExistence type="inferred from homology"/>
<organism evidence="7 8">
    <name type="scientific">Thermatribacter velox</name>
    <dbReference type="NCBI Taxonomy" id="3039681"/>
    <lineage>
        <taxon>Bacteria</taxon>
        <taxon>Pseudomonadati</taxon>
        <taxon>Atribacterota</taxon>
        <taxon>Atribacteria</taxon>
        <taxon>Atribacterales</taxon>
        <taxon>Thermatribacteraceae</taxon>
        <taxon>Thermatribacter</taxon>
    </lineage>
</organism>
<dbReference type="PANTHER" id="PTHR43790">
    <property type="entry name" value="CARBOHYDRATE TRANSPORT ATP-BINDING PROTEIN MG119-RELATED"/>
    <property type="match status" value="1"/>
</dbReference>
<dbReference type="EMBL" id="CP121689">
    <property type="protein sequence ID" value="WZL77260.1"/>
    <property type="molecule type" value="Genomic_DNA"/>
</dbReference>
<dbReference type="Pfam" id="PF00005">
    <property type="entry name" value="ABC_tran"/>
    <property type="match status" value="1"/>
</dbReference>
<keyword evidence="4" id="KW-0547">Nucleotide-binding</keyword>
<keyword evidence="5" id="KW-0067">ATP-binding</keyword>
<keyword evidence="8" id="KW-1185">Reference proteome</keyword>
<dbReference type="SUPFAM" id="SSF52540">
    <property type="entry name" value="P-loop containing nucleoside triphosphate hydrolases"/>
    <property type="match status" value="2"/>
</dbReference>
<evidence type="ECO:0000256" key="3">
    <source>
        <dbReference type="ARBA" id="ARBA00022737"/>
    </source>
</evidence>
<evidence type="ECO:0000259" key="6">
    <source>
        <dbReference type="PROSITE" id="PS50893"/>
    </source>
</evidence>
<dbReference type="InterPro" id="IPR003439">
    <property type="entry name" value="ABC_transporter-like_ATP-bd"/>
</dbReference>
<reference evidence="7 8" key="1">
    <citation type="submission" date="2023-03" db="EMBL/GenBank/DDBJ databases">
        <title>Novel Species.</title>
        <authorList>
            <person name="Ma S."/>
        </authorList>
    </citation>
    <scope>NUCLEOTIDE SEQUENCE [LARGE SCALE GENOMIC DNA]</scope>
    <source>
        <strain evidence="7 8">B11</strain>
    </source>
</reference>
<dbReference type="InterPro" id="IPR009620">
    <property type="entry name" value="UPF0236"/>
</dbReference>
<dbReference type="RefSeq" id="WP_369019419.1">
    <property type="nucleotide sequence ID" value="NZ_CP121689.1"/>
</dbReference>
<dbReference type="Gene3D" id="3.40.50.300">
    <property type="entry name" value="P-loop containing nucleotide triphosphate hydrolases"/>
    <property type="match status" value="2"/>
</dbReference>
<dbReference type="PROSITE" id="PS50893">
    <property type="entry name" value="ABC_TRANSPORTER_2"/>
    <property type="match status" value="2"/>
</dbReference>
<protein>
    <submittedName>
        <fullName evidence="7">UPF0236 family protein</fullName>
    </submittedName>
</protein>
<dbReference type="PROSITE" id="PS00211">
    <property type="entry name" value="ABC_TRANSPORTER_1"/>
    <property type="match status" value="1"/>
</dbReference>
<comment type="similarity">
    <text evidence="1">Belongs to the UPF0236 family.</text>
</comment>
<name>A0ABZ2YHE2_9BACT</name>
<evidence type="ECO:0000313" key="8">
    <source>
        <dbReference type="Proteomes" id="UP001461341"/>
    </source>
</evidence>
<dbReference type="InterPro" id="IPR027417">
    <property type="entry name" value="P-loop_NTPase"/>
</dbReference>
<evidence type="ECO:0000313" key="7">
    <source>
        <dbReference type="EMBL" id="WZL77260.1"/>
    </source>
</evidence>
<feature type="domain" description="ABC transporter" evidence="6">
    <location>
        <begin position="58"/>
        <end position="335"/>
    </location>
</feature>
<dbReference type="CDD" id="cd03215">
    <property type="entry name" value="ABC_Carb_Monos_II"/>
    <property type="match status" value="1"/>
</dbReference>